<gene>
    <name evidence="1" type="ORF">KYI95_00205</name>
</gene>
<name>A0ABS6V8L5_9GAMM</name>
<evidence type="ECO:0000313" key="1">
    <source>
        <dbReference type="EMBL" id="MBW1255641.1"/>
    </source>
</evidence>
<dbReference type="EMBL" id="JAHVXZ010000001">
    <property type="protein sequence ID" value="MBW1255641.1"/>
    <property type="molecule type" value="Genomic_DNA"/>
</dbReference>
<comment type="caution">
    <text evidence="1">The sequence shown here is derived from an EMBL/GenBank/DDBJ whole genome shotgun (WGS) entry which is preliminary data.</text>
</comment>
<keyword evidence="2" id="KW-1185">Reference proteome</keyword>
<proteinExistence type="predicted"/>
<accession>A0ABS6V8L5</accession>
<protein>
    <submittedName>
        <fullName evidence="1">Uncharacterized protein</fullName>
    </submittedName>
</protein>
<organism evidence="1 2">
    <name type="scientific">Pantoea allii</name>
    <dbReference type="NCBI Taxonomy" id="574096"/>
    <lineage>
        <taxon>Bacteria</taxon>
        <taxon>Pseudomonadati</taxon>
        <taxon>Pseudomonadota</taxon>
        <taxon>Gammaproteobacteria</taxon>
        <taxon>Enterobacterales</taxon>
        <taxon>Erwiniaceae</taxon>
        <taxon>Pantoea</taxon>
    </lineage>
</organism>
<dbReference type="Proteomes" id="UP001197236">
    <property type="component" value="Unassembled WGS sequence"/>
</dbReference>
<reference evidence="1 2" key="1">
    <citation type="submission" date="2021-07" db="EMBL/GenBank/DDBJ databases">
        <title>A novel phosphonate cluster across the Pantoea species complex is important for pathogenicity in onion.</title>
        <authorList>
            <person name="Zhao M."/>
            <person name="Stice S."/>
            <person name="Shin G.Y."/>
            <person name="Coutinho T."/>
            <person name="Gitaitis R."/>
            <person name="Kvitko B."/>
            <person name="Dutta B."/>
        </authorList>
    </citation>
    <scope>NUCLEOTIDE SEQUENCE [LARGE SCALE GENOMIC DNA]</scope>
    <source>
        <strain evidence="1 2">BD 382</strain>
    </source>
</reference>
<evidence type="ECO:0000313" key="2">
    <source>
        <dbReference type="Proteomes" id="UP001197236"/>
    </source>
</evidence>
<dbReference type="RefSeq" id="WP_172897275.1">
    <property type="nucleotide sequence ID" value="NZ_CP193926.1"/>
</dbReference>
<sequence length="271" mass="31183">MQNKKCHAEIRIGSRVIGIPVHEELETQLLKHERSLKLDPLEMARFLRGYLSNRTRDVCLKIKDVEIDFSLPAWLADSLELEIDPFIPEEDYHDDFGQIIRRMIPSDVRPPSEKQLTYAKHIAATLGKILTAEQISSVSKCSDFIDKNLPAFYEKQSGLRAVYALSRKAARGYASFYLVTTCGEITEEVLTVMDVTRKATVEKYLSHFSTYLHEYLTMEQNIQRITLTTINQFLQEHYDTLALPELNEEMINWLSANPEALRRVGISLDTD</sequence>